<gene>
    <name evidence="11" type="ORF">AYL99_07109</name>
</gene>
<feature type="signal peptide" evidence="10">
    <location>
        <begin position="1"/>
        <end position="21"/>
    </location>
</feature>
<dbReference type="RefSeq" id="XP_018691386.1">
    <property type="nucleotide sequence ID" value="XM_018838618.1"/>
</dbReference>
<dbReference type="InterPro" id="IPR011118">
    <property type="entry name" value="Tannase/feruloyl_esterase"/>
</dbReference>
<dbReference type="InterPro" id="IPR029058">
    <property type="entry name" value="AB_hydrolase_fold"/>
</dbReference>
<evidence type="ECO:0000256" key="4">
    <source>
        <dbReference type="ARBA" id="ARBA00022723"/>
    </source>
</evidence>
<reference evidence="11 12" key="1">
    <citation type="submission" date="2016-04" db="EMBL/GenBank/DDBJ databases">
        <title>Draft genome of Fonsecaea erecta CBS 125763.</title>
        <authorList>
            <person name="Weiss V.A."/>
            <person name="Vicente V.A."/>
            <person name="Raittz R.T."/>
            <person name="Moreno L.F."/>
            <person name="De Souza E.M."/>
            <person name="Pedrosa F.O."/>
            <person name="Steffens M.B."/>
            <person name="Faoro H."/>
            <person name="Tadra-Sfeir M.Z."/>
            <person name="Najafzadeh M.J."/>
            <person name="Felipe M.S."/>
            <person name="Teixeira M."/>
            <person name="Sun J."/>
            <person name="Xi L."/>
            <person name="Gomes R."/>
            <person name="De Azevedo C.M."/>
            <person name="Salgado C.G."/>
            <person name="Da Silva M.B."/>
            <person name="Nascimento M.F."/>
            <person name="Queiroz-Telles F."/>
            <person name="Attili D.S."/>
            <person name="Gorbushina A."/>
        </authorList>
    </citation>
    <scope>NUCLEOTIDE SEQUENCE [LARGE SCALE GENOMIC DNA]</scope>
    <source>
        <strain evidence="11 12">CBS 125763</strain>
    </source>
</reference>
<keyword evidence="4" id="KW-0479">Metal-binding</keyword>
<keyword evidence="3" id="KW-0119">Carbohydrate metabolism</keyword>
<comment type="caution">
    <text evidence="11">The sequence shown here is derived from an EMBL/GenBank/DDBJ whole genome shotgun (WGS) entry which is preliminary data.</text>
</comment>
<dbReference type="GO" id="GO:0030600">
    <property type="term" value="F:feruloyl esterase activity"/>
    <property type="evidence" value="ECO:0007669"/>
    <property type="project" value="UniProtKB-EC"/>
</dbReference>
<dbReference type="Proteomes" id="UP000078343">
    <property type="component" value="Unassembled WGS sequence"/>
</dbReference>
<evidence type="ECO:0000256" key="3">
    <source>
        <dbReference type="ARBA" id="ARBA00022651"/>
    </source>
</evidence>
<name>A0A178ZE14_9EURO</name>
<comment type="similarity">
    <text evidence="1 10">Belongs to the tannase family.</text>
</comment>
<keyword evidence="2" id="KW-0719">Serine esterase</keyword>
<accession>A0A178ZE14</accession>
<dbReference type="Pfam" id="PF07519">
    <property type="entry name" value="Tannase"/>
    <property type="match status" value="1"/>
</dbReference>
<keyword evidence="6 10" id="KW-0378">Hydrolase</keyword>
<evidence type="ECO:0000256" key="9">
    <source>
        <dbReference type="ARBA" id="ARBA00034075"/>
    </source>
</evidence>
<dbReference type="GO" id="GO:0045493">
    <property type="term" value="P:xylan catabolic process"/>
    <property type="evidence" value="ECO:0007669"/>
    <property type="project" value="UniProtKB-KW"/>
</dbReference>
<keyword evidence="5 10" id="KW-0732">Signal</keyword>
<dbReference type="Gene3D" id="3.40.50.1820">
    <property type="entry name" value="alpha/beta hydrolase"/>
    <property type="match status" value="1"/>
</dbReference>
<dbReference type="PANTHER" id="PTHR33938:SF15">
    <property type="entry name" value="FERULOYL ESTERASE B-RELATED"/>
    <property type="match status" value="1"/>
</dbReference>
<keyword evidence="3" id="KW-0624">Polysaccharide degradation</keyword>
<evidence type="ECO:0000313" key="11">
    <source>
        <dbReference type="EMBL" id="OAP58019.1"/>
    </source>
</evidence>
<evidence type="ECO:0000256" key="2">
    <source>
        <dbReference type="ARBA" id="ARBA00022487"/>
    </source>
</evidence>
<dbReference type="AlphaFoldDB" id="A0A178ZE14"/>
<dbReference type="EC" id="3.1.1.-" evidence="10"/>
<protein>
    <recommendedName>
        <fullName evidence="10">Carboxylic ester hydrolase</fullName>
        <ecNumber evidence="10">3.1.1.-</ecNumber>
    </recommendedName>
</protein>
<dbReference type="GeneID" id="30011277"/>
<organism evidence="11 12">
    <name type="scientific">Fonsecaea erecta</name>
    <dbReference type="NCBI Taxonomy" id="1367422"/>
    <lineage>
        <taxon>Eukaryota</taxon>
        <taxon>Fungi</taxon>
        <taxon>Dikarya</taxon>
        <taxon>Ascomycota</taxon>
        <taxon>Pezizomycotina</taxon>
        <taxon>Eurotiomycetes</taxon>
        <taxon>Chaetothyriomycetidae</taxon>
        <taxon>Chaetothyriales</taxon>
        <taxon>Herpotrichiellaceae</taxon>
        <taxon>Fonsecaea</taxon>
    </lineage>
</organism>
<dbReference type="OrthoDB" id="3039123at2759"/>
<evidence type="ECO:0000313" key="12">
    <source>
        <dbReference type="Proteomes" id="UP000078343"/>
    </source>
</evidence>
<sequence>MLFSQIVGLTLQFLLLGSSTAQSTSCGDLSGQLGQYSSLSIVNASLVNSQEIAQVITQSLNISDVPTTTLTGVCRVQAEVAYNLNDTISVELWLPSPKQWNGRYIAVGNGGLAGTIDYVTMLAQLEAGFAVAAGDSGHTYAEDGPAVASPGSYVPFLNSIQQTTEWIHNSMATLTPPTQQLTALYYGKSPSYNYYYGCSTGGAQGFALAQYHPELFDGIYAGSPGNWYSHLILSFLWNYVHAQAQNSSFIDAETLNLITNATIRQCDAIDGVRDGVIENPLKCSFNITSLQCGHGQAPKAKNGTVQCVTPQQVATYNAFRQGPKEPDTGLQIYPGFDLGSESGWLAQETSLALAYAIPILQNLVFKNLTYDYQSFSFNSTDVDHVNSNASPYIDEISPDLLGFRRRGAKMITTQGWADQYNAATWPIDHLNQINTFLSGQTGVTGNASDFYRLFMVPGAGHCGASPAYPNVPATYHVLDVLMPWVEKGVAPTAMQSSNPPSKANITRKLCPWPHTAKLVGSNQNDWTSYQCE</sequence>
<keyword evidence="3" id="KW-0858">Xylan degradation</keyword>
<feature type="chain" id="PRO_5007950083" description="Carboxylic ester hydrolase" evidence="10">
    <location>
        <begin position="22"/>
        <end position="532"/>
    </location>
</feature>
<evidence type="ECO:0000256" key="1">
    <source>
        <dbReference type="ARBA" id="ARBA00006249"/>
    </source>
</evidence>
<evidence type="ECO:0000256" key="6">
    <source>
        <dbReference type="ARBA" id="ARBA00022801"/>
    </source>
</evidence>
<dbReference type="PANTHER" id="PTHR33938">
    <property type="entry name" value="FERULOYL ESTERASE B-RELATED"/>
    <property type="match status" value="1"/>
</dbReference>
<evidence type="ECO:0000256" key="8">
    <source>
        <dbReference type="ARBA" id="ARBA00023157"/>
    </source>
</evidence>
<keyword evidence="7" id="KW-0106">Calcium</keyword>
<evidence type="ECO:0000256" key="10">
    <source>
        <dbReference type="RuleBase" id="RU361238"/>
    </source>
</evidence>
<keyword evidence="12" id="KW-1185">Reference proteome</keyword>
<evidence type="ECO:0000256" key="7">
    <source>
        <dbReference type="ARBA" id="ARBA00022837"/>
    </source>
</evidence>
<proteinExistence type="inferred from homology"/>
<dbReference type="SUPFAM" id="SSF53474">
    <property type="entry name" value="alpha/beta-Hydrolases"/>
    <property type="match status" value="1"/>
</dbReference>
<comment type="catalytic activity">
    <reaction evidence="9">
        <text>feruloyl-polysaccharide + H2O = ferulate + polysaccharide.</text>
        <dbReference type="EC" id="3.1.1.73"/>
    </reaction>
</comment>
<evidence type="ECO:0000256" key="5">
    <source>
        <dbReference type="ARBA" id="ARBA00022729"/>
    </source>
</evidence>
<dbReference type="GO" id="GO:0046872">
    <property type="term" value="F:metal ion binding"/>
    <property type="evidence" value="ECO:0007669"/>
    <property type="project" value="UniProtKB-KW"/>
</dbReference>
<dbReference type="EMBL" id="LVYI01000006">
    <property type="protein sequence ID" value="OAP58019.1"/>
    <property type="molecule type" value="Genomic_DNA"/>
</dbReference>
<keyword evidence="8" id="KW-1015">Disulfide bond</keyword>